<accession>A0ABS9TUP3</accession>
<evidence type="ECO:0000313" key="1">
    <source>
        <dbReference type="EMBL" id="MCH6172249.1"/>
    </source>
</evidence>
<dbReference type="EMBL" id="JAKXMK010000061">
    <property type="protein sequence ID" value="MCH6172249.1"/>
    <property type="molecule type" value="Genomic_DNA"/>
</dbReference>
<dbReference type="RefSeq" id="WP_241043054.1">
    <property type="nucleotide sequence ID" value="NZ_BAAAJF010000070.1"/>
</dbReference>
<proteinExistence type="predicted"/>
<reference evidence="1 2" key="1">
    <citation type="submission" date="2022-03" db="EMBL/GenBank/DDBJ databases">
        <title>Pseudonocardia alaer sp. nov., a novel actinomycete isolated from reed forest soil.</title>
        <authorList>
            <person name="Wang L."/>
        </authorList>
    </citation>
    <scope>NUCLEOTIDE SEQUENCE [LARGE SCALE GENOMIC DNA]</scope>
    <source>
        <strain evidence="1 2">Y-16303</strain>
    </source>
</reference>
<keyword evidence="2" id="KW-1185">Reference proteome</keyword>
<gene>
    <name evidence="1" type="ORF">MMF94_41790</name>
</gene>
<comment type="caution">
    <text evidence="1">The sequence shown here is derived from an EMBL/GenBank/DDBJ whole genome shotgun (WGS) entry which is preliminary data.</text>
</comment>
<dbReference type="Gene3D" id="1.10.357.10">
    <property type="entry name" value="Tetracycline Repressor, domain 2"/>
    <property type="match status" value="1"/>
</dbReference>
<dbReference type="Proteomes" id="UP001299970">
    <property type="component" value="Unassembled WGS sequence"/>
</dbReference>
<organism evidence="1 2">
    <name type="scientific">Pseudonocardia alaniniphila</name>
    <dbReference type="NCBI Taxonomy" id="75291"/>
    <lineage>
        <taxon>Bacteria</taxon>
        <taxon>Bacillati</taxon>
        <taxon>Actinomycetota</taxon>
        <taxon>Actinomycetes</taxon>
        <taxon>Pseudonocardiales</taxon>
        <taxon>Pseudonocardiaceae</taxon>
        <taxon>Pseudonocardia</taxon>
    </lineage>
</organism>
<evidence type="ECO:0000313" key="2">
    <source>
        <dbReference type="Proteomes" id="UP001299970"/>
    </source>
</evidence>
<name>A0ABS9TUP3_9PSEU</name>
<sequence>MSSPALHRYVDGKAGPVRALYEDLTAELIDAAVAAARHQDPDDISPRLRAATRAVVSRAVADRAEFGLLTGASSWTTCSPHSAWSAARGCAERAHHATGVQVRDLPITPGALPG</sequence>
<protein>
    <submittedName>
        <fullName evidence="1">Uncharacterized protein</fullName>
    </submittedName>
</protein>